<dbReference type="EMBL" id="MOBP01000023">
    <property type="protein sequence ID" value="RON46577.1"/>
    <property type="molecule type" value="Genomic_DNA"/>
</dbReference>
<protein>
    <submittedName>
        <fullName evidence="1">Uncharacterized protein</fullName>
    </submittedName>
</protein>
<gene>
    <name evidence="1" type="ORF">BK665_28370</name>
</gene>
<dbReference type="RefSeq" id="WP_123410204.1">
    <property type="nucleotide sequence ID" value="NZ_MOBP01000023.1"/>
</dbReference>
<organism evidence="1 2">
    <name type="scientific">Pseudomonas frederiksbergensis</name>
    <dbReference type="NCBI Taxonomy" id="104087"/>
    <lineage>
        <taxon>Bacteria</taxon>
        <taxon>Pseudomonadati</taxon>
        <taxon>Pseudomonadota</taxon>
        <taxon>Gammaproteobacteria</taxon>
        <taxon>Pseudomonadales</taxon>
        <taxon>Pseudomonadaceae</taxon>
        <taxon>Pseudomonas</taxon>
    </lineage>
</organism>
<sequence length="150" mass="16313">MFKSLTDKARALSGGIADKAMAAKDSVAGNFSAGTSKASEFLDNNWGKVENVLVNGLLTVTEEKLKDDEVFIMLVEKAYEMLPTPVRLILSRTTFINHTLTHRESLVAKLQEKKALRLLNDSALTDQPLLIDDGSVIETVEAPAVVVAKV</sequence>
<evidence type="ECO:0000313" key="2">
    <source>
        <dbReference type="Proteomes" id="UP000283627"/>
    </source>
</evidence>
<accession>A0A423K540</accession>
<dbReference type="OrthoDB" id="7030884at2"/>
<proteinExistence type="predicted"/>
<comment type="caution">
    <text evidence="1">The sequence shown here is derived from an EMBL/GenBank/DDBJ whole genome shotgun (WGS) entry which is preliminary data.</text>
</comment>
<reference evidence="1 2" key="1">
    <citation type="submission" date="2016-10" db="EMBL/GenBank/DDBJ databases">
        <title>Comparative genome analysis of multiple Pseudomonas spp. focuses on biocontrol and plant growth promoting traits.</title>
        <authorList>
            <person name="Tao X.-Y."/>
            <person name="Taylor C.G."/>
        </authorList>
    </citation>
    <scope>NUCLEOTIDE SEQUENCE [LARGE SCALE GENOMIC DNA]</scope>
    <source>
        <strain evidence="1 2">39A2</strain>
    </source>
</reference>
<name>A0A423K540_9PSED</name>
<dbReference type="AlphaFoldDB" id="A0A423K540"/>
<dbReference type="Proteomes" id="UP000283627">
    <property type="component" value="Unassembled WGS sequence"/>
</dbReference>
<evidence type="ECO:0000313" key="1">
    <source>
        <dbReference type="EMBL" id="RON46577.1"/>
    </source>
</evidence>